<evidence type="ECO:0000313" key="18">
    <source>
        <dbReference type="Proteomes" id="UP000029737"/>
    </source>
</evidence>
<evidence type="ECO:0000256" key="2">
    <source>
        <dbReference type="ARBA" id="ARBA00004651"/>
    </source>
</evidence>
<dbReference type="EMBL" id="CP022752">
    <property type="protein sequence ID" value="ASU79713.1"/>
    <property type="molecule type" value="Genomic_DNA"/>
</dbReference>
<evidence type="ECO:0000259" key="14">
    <source>
        <dbReference type="Pfam" id="PF02687"/>
    </source>
</evidence>
<comment type="similarity">
    <text evidence="3 12">Belongs to the ABC-4 integral membrane protein family. FtsX subfamily.</text>
</comment>
<feature type="transmembrane region" description="Helical" evidence="13">
    <location>
        <begin position="21"/>
        <end position="42"/>
    </location>
</feature>
<proteinExistence type="inferred from homology"/>
<dbReference type="GO" id="GO:0051301">
    <property type="term" value="P:cell division"/>
    <property type="evidence" value="ECO:0007669"/>
    <property type="project" value="UniProtKB-KW"/>
</dbReference>
<dbReference type="EMBL" id="JPMV01000043">
    <property type="protein sequence ID" value="KGI79567.1"/>
    <property type="molecule type" value="Genomic_DNA"/>
</dbReference>
<comment type="subunit">
    <text evidence="4">Forms a membrane-associated complex with FtsE.</text>
</comment>
<dbReference type="AlphaFoldDB" id="A0A099D195"/>
<reference evidence="16 19" key="2">
    <citation type="submission" date="2017-08" db="EMBL/GenBank/DDBJ databases">
        <title>The complete genome sequence of moderately halophilic actinomycete Actinopolyspora erythraea YIM 90600, the producer of novel erythromycin, novel actinopolysporins A-C and tubercidin.</title>
        <authorList>
            <person name="Yin M."/>
            <person name="Tang S."/>
        </authorList>
    </citation>
    <scope>NUCLEOTIDE SEQUENCE [LARGE SCALE GENOMIC DNA]</scope>
    <source>
        <strain evidence="16 19">YIM 90600</strain>
    </source>
</reference>
<evidence type="ECO:0000256" key="13">
    <source>
        <dbReference type="SAM" id="Phobius"/>
    </source>
</evidence>
<dbReference type="KEGG" id="aey:CDG81_17200"/>
<comment type="subcellular location">
    <subcellularLocation>
        <location evidence="2">Cell membrane</location>
        <topology evidence="2">Multi-pass membrane protein</topology>
    </subcellularLocation>
</comment>
<dbReference type="OrthoDB" id="9812531at2"/>
<evidence type="ECO:0000256" key="11">
    <source>
        <dbReference type="ARBA" id="ARBA00023306"/>
    </source>
</evidence>
<sequence length="300" mass="32554">MRASFVSSEVVNGLRRNVSMTIAMILTTAVSLTLLGGGLIVVRKVDQAQESLRNAADVVVYMSEDVSANDPECANDPCSGIRSELERASGVDSVRYLNRQEIFERATEEFSNQPQLQELVRPKALPAALWVELGDNVTPRAVKEQFEGRTGIGSINDQSQFVRSMVGKLNDVRDGTFLIAALQAFAALLLISNTIQLSAFNRRTETGIMRLVGASRWYTQLPFLLEAMVSGIIGSVAAIGLLMVLKEAFLDGLLKPLTEANLLTAVSYADVAFVAPVLVLVASVISGLTGYLTLRLYVRI</sequence>
<accession>A0A099D195</accession>
<dbReference type="eggNOG" id="COG2177">
    <property type="taxonomic scope" value="Bacteria"/>
</dbReference>
<evidence type="ECO:0000256" key="10">
    <source>
        <dbReference type="ARBA" id="ARBA00023136"/>
    </source>
</evidence>
<feature type="transmembrane region" description="Helical" evidence="13">
    <location>
        <begin position="265"/>
        <end position="294"/>
    </location>
</feature>
<evidence type="ECO:0000256" key="9">
    <source>
        <dbReference type="ARBA" id="ARBA00022989"/>
    </source>
</evidence>
<dbReference type="Pfam" id="PF18075">
    <property type="entry name" value="FtsX_ECD"/>
    <property type="match status" value="1"/>
</dbReference>
<keyword evidence="7 12" id="KW-0132">Cell division</keyword>
<dbReference type="NCBIfam" id="NF038346">
    <property type="entry name" value="FtsX_actino"/>
    <property type="match status" value="1"/>
</dbReference>
<dbReference type="InterPro" id="IPR004513">
    <property type="entry name" value="FtsX"/>
</dbReference>
<evidence type="ECO:0000256" key="5">
    <source>
        <dbReference type="ARBA" id="ARBA00021907"/>
    </source>
</evidence>
<feature type="domain" description="ABC3 transporter permease C-terminal" evidence="14">
    <location>
        <begin position="178"/>
        <end position="290"/>
    </location>
</feature>
<feature type="domain" description="FtsX extracellular" evidence="15">
    <location>
        <begin position="58"/>
        <end position="154"/>
    </location>
</feature>
<dbReference type="Gene3D" id="3.30.70.3040">
    <property type="match status" value="1"/>
</dbReference>
<organism evidence="16 19">
    <name type="scientific">Actinopolyspora erythraea</name>
    <dbReference type="NCBI Taxonomy" id="414996"/>
    <lineage>
        <taxon>Bacteria</taxon>
        <taxon>Bacillati</taxon>
        <taxon>Actinomycetota</taxon>
        <taxon>Actinomycetes</taxon>
        <taxon>Actinopolysporales</taxon>
        <taxon>Actinopolysporaceae</taxon>
        <taxon>Actinopolyspora</taxon>
    </lineage>
</organism>
<evidence type="ECO:0000313" key="16">
    <source>
        <dbReference type="EMBL" id="ASU79713.1"/>
    </source>
</evidence>
<dbReference type="PANTHER" id="PTHR47755">
    <property type="entry name" value="CELL DIVISION PROTEIN FTSX"/>
    <property type="match status" value="1"/>
</dbReference>
<dbReference type="GO" id="GO:0005886">
    <property type="term" value="C:plasma membrane"/>
    <property type="evidence" value="ECO:0007669"/>
    <property type="project" value="UniProtKB-SubCell"/>
</dbReference>
<evidence type="ECO:0000256" key="6">
    <source>
        <dbReference type="ARBA" id="ARBA00022475"/>
    </source>
</evidence>
<reference evidence="17 18" key="1">
    <citation type="journal article" date="2014" name="PLoS ONE">
        <title>Identification and Characterization of a New Erythromycin Biosynthetic Gene Cluster in Actinopolyspora erythraea YIM90600, a Novel Erythronolide-Producing Halophilic Actinomycete Isolated from Salt Field.</title>
        <authorList>
            <person name="Chen D."/>
            <person name="Feng J."/>
            <person name="Huang L."/>
            <person name="Zhang Q."/>
            <person name="Wu J."/>
            <person name="Zhu X."/>
            <person name="Duan Y."/>
            <person name="Xu Z."/>
        </authorList>
    </citation>
    <scope>NUCLEOTIDE SEQUENCE [LARGE SCALE GENOMIC DNA]</scope>
    <source>
        <strain evidence="17 18">YIM90600</strain>
    </source>
</reference>
<evidence type="ECO:0000256" key="1">
    <source>
        <dbReference type="ARBA" id="ARBA00003552"/>
    </source>
</evidence>
<keyword evidence="9 13" id="KW-1133">Transmembrane helix</keyword>
<feature type="transmembrane region" description="Helical" evidence="13">
    <location>
        <begin position="221"/>
        <end position="245"/>
    </location>
</feature>
<keyword evidence="18" id="KW-1185">Reference proteome</keyword>
<keyword evidence="11 12" id="KW-0131">Cell cycle</keyword>
<gene>
    <name evidence="16" type="ORF">CDG81_17200</name>
    <name evidence="17" type="ORF">IL38_22905</name>
</gene>
<dbReference type="PIRSF" id="PIRSF003097">
    <property type="entry name" value="FtsX"/>
    <property type="match status" value="1"/>
</dbReference>
<dbReference type="HOGENOM" id="CLU_073546_1_0_11"/>
<dbReference type="InterPro" id="IPR047929">
    <property type="entry name" value="FtsX_actino"/>
</dbReference>
<evidence type="ECO:0000256" key="3">
    <source>
        <dbReference type="ARBA" id="ARBA00007379"/>
    </source>
</evidence>
<evidence type="ECO:0000259" key="15">
    <source>
        <dbReference type="Pfam" id="PF18075"/>
    </source>
</evidence>
<evidence type="ECO:0000313" key="19">
    <source>
        <dbReference type="Proteomes" id="UP000215043"/>
    </source>
</evidence>
<keyword evidence="8 13" id="KW-0812">Transmembrane</keyword>
<dbReference type="InterPro" id="IPR003838">
    <property type="entry name" value="ABC3_permease_C"/>
</dbReference>
<evidence type="ECO:0000256" key="4">
    <source>
        <dbReference type="ARBA" id="ARBA00011160"/>
    </source>
</evidence>
<keyword evidence="10 12" id="KW-0472">Membrane</keyword>
<dbReference type="Pfam" id="PF02687">
    <property type="entry name" value="FtsX"/>
    <property type="match status" value="1"/>
</dbReference>
<dbReference type="Proteomes" id="UP000029737">
    <property type="component" value="Unassembled WGS sequence"/>
</dbReference>
<protein>
    <recommendedName>
        <fullName evidence="5 12">Cell division protein FtsX</fullName>
    </recommendedName>
</protein>
<dbReference type="RefSeq" id="WP_043578172.1">
    <property type="nucleotide sequence ID" value="NZ_CP022752.1"/>
</dbReference>
<dbReference type="PANTHER" id="PTHR47755:SF1">
    <property type="entry name" value="CELL DIVISION PROTEIN FTSX"/>
    <property type="match status" value="1"/>
</dbReference>
<evidence type="ECO:0000313" key="17">
    <source>
        <dbReference type="EMBL" id="KGI79567.1"/>
    </source>
</evidence>
<evidence type="ECO:0000256" key="8">
    <source>
        <dbReference type="ARBA" id="ARBA00022692"/>
    </source>
</evidence>
<name>A0A099D195_9ACTN</name>
<evidence type="ECO:0000256" key="12">
    <source>
        <dbReference type="PIRNR" id="PIRNR003097"/>
    </source>
</evidence>
<dbReference type="InterPro" id="IPR040690">
    <property type="entry name" value="FtsX_ECD"/>
</dbReference>
<keyword evidence="6 12" id="KW-1003">Cell membrane</keyword>
<comment type="function">
    <text evidence="1">Part of the ABC transporter FtsEX involved in cellular division.</text>
</comment>
<dbReference type="Proteomes" id="UP000215043">
    <property type="component" value="Chromosome"/>
</dbReference>
<evidence type="ECO:0000256" key="7">
    <source>
        <dbReference type="ARBA" id="ARBA00022618"/>
    </source>
</evidence>